<name>A0A1T5GCL6_9FLAO</name>
<dbReference type="SUPFAM" id="SSF50998">
    <property type="entry name" value="Quinoprotein alcohol dehydrogenase-like"/>
    <property type="match status" value="1"/>
</dbReference>
<sequence>MKTLLLTIALVCTINANAQSEPPGIIWNKDIAASVSSSFNPDSIVKLSDGSILIIGNIFGDSSIIPEITKVSSTGEKIWQKTYPDLSNYYIFSGIVDNNGNIFAVLEGASSSEASYVKLNSSGDFIWKKNVIIENYDTYISRLEALSDNSILMSLDFESEDGSGDESGFSFAKYDTNGNQQWIKTKKYQNIPNSYGAAISAKDGGFFIVGSTAQVDGDEVGYIAKFDAQRNQLWEKEIDINTVNDTYFYDAIVNTNGDLMIAGVYELNNGNENYFVSKISSGGTEVWRKIYSLGLMDITALKLIEFSPNEYTLAFESIGDDSSTRVGYLKKIDNAGNTVWEHSYKNEIFNGLVAFIDVIKTTDNNLLMLTKKYDNSDNVGAKYGLYKMGGSLAVADIKSKSVSIYPNPSSHFINIKLEPNESISKYQLYNLSGQIIEEQKDPSSTISIKKLNSGTYIIKLYIGENIYTEKIIKN</sequence>
<dbReference type="AlphaFoldDB" id="A0A1T5GCL6"/>
<evidence type="ECO:0000256" key="2">
    <source>
        <dbReference type="SAM" id="SignalP"/>
    </source>
</evidence>
<dbReference type="NCBIfam" id="TIGR04183">
    <property type="entry name" value="Por_Secre_tail"/>
    <property type="match status" value="1"/>
</dbReference>
<feature type="signal peptide" evidence="2">
    <location>
        <begin position="1"/>
        <end position="18"/>
    </location>
</feature>
<proteinExistence type="predicted"/>
<dbReference type="OrthoDB" id="9811934at2"/>
<dbReference type="PANTHER" id="PTHR42754">
    <property type="entry name" value="ENDOGLUCANASE"/>
    <property type="match status" value="1"/>
</dbReference>
<dbReference type="InterPro" id="IPR011047">
    <property type="entry name" value="Quinoprotein_ADH-like_sf"/>
</dbReference>
<reference evidence="4 5" key="1">
    <citation type="submission" date="2017-02" db="EMBL/GenBank/DDBJ databases">
        <authorList>
            <person name="Peterson S.W."/>
        </authorList>
    </citation>
    <scope>NUCLEOTIDE SEQUENCE [LARGE SCALE GENOMIC DNA]</scope>
    <source>
        <strain evidence="4 5">DSM 22323</strain>
    </source>
</reference>
<dbReference type="RefSeq" id="WP_079667902.1">
    <property type="nucleotide sequence ID" value="NZ_FUYZ01000011.1"/>
</dbReference>
<organism evidence="4 5">
    <name type="scientific">Soonwooa buanensis</name>
    <dbReference type="NCBI Taxonomy" id="619805"/>
    <lineage>
        <taxon>Bacteria</taxon>
        <taxon>Pseudomonadati</taxon>
        <taxon>Bacteroidota</taxon>
        <taxon>Flavobacteriia</taxon>
        <taxon>Flavobacteriales</taxon>
        <taxon>Weeksellaceae</taxon>
        <taxon>Chryseobacterium group</taxon>
        <taxon>Soonwooa</taxon>
    </lineage>
</organism>
<protein>
    <submittedName>
        <fullName evidence="4">Por secretion system C-terminal sorting domain-containing protein</fullName>
    </submittedName>
</protein>
<evidence type="ECO:0000313" key="5">
    <source>
        <dbReference type="Proteomes" id="UP000191112"/>
    </source>
</evidence>
<evidence type="ECO:0000259" key="3">
    <source>
        <dbReference type="Pfam" id="PF18962"/>
    </source>
</evidence>
<dbReference type="InterPro" id="IPR026444">
    <property type="entry name" value="Secre_tail"/>
</dbReference>
<dbReference type="STRING" id="619805.SAMN05660477_02718"/>
<evidence type="ECO:0000313" key="4">
    <source>
        <dbReference type="EMBL" id="SKC06136.1"/>
    </source>
</evidence>
<accession>A0A1T5GCL6</accession>
<keyword evidence="5" id="KW-1185">Reference proteome</keyword>
<dbReference type="EMBL" id="FUYZ01000011">
    <property type="protein sequence ID" value="SKC06136.1"/>
    <property type="molecule type" value="Genomic_DNA"/>
</dbReference>
<dbReference type="Proteomes" id="UP000191112">
    <property type="component" value="Unassembled WGS sequence"/>
</dbReference>
<keyword evidence="1 2" id="KW-0732">Signal</keyword>
<dbReference type="PANTHER" id="PTHR42754:SF1">
    <property type="entry name" value="LIPOPROTEIN"/>
    <property type="match status" value="1"/>
</dbReference>
<evidence type="ECO:0000256" key="1">
    <source>
        <dbReference type="ARBA" id="ARBA00022729"/>
    </source>
</evidence>
<feature type="domain" description="Secretion system C-terminal sorting" evidence="3">
    <location>
        <begin position="404"/>
        <end position="472"/>
    </location>
</feature>
<gene>
    <name evidence="4" type="ORF">SAMN05660477_02718</name>
</gene>
<dbReference type="Pfam" id="PF18962">
    <property type="entry name" value="Por_Secre_tail"/>
    <property type="match status" value="1"/>
</dbReference>
<feature type="chain" id="PRO_5013205196" evidence="2">
    <location>
        <begin position="19"/>
        <end position="474"/>
    </location>
</feature>